<accession>A0ABQ7Q5P2</accession>
<keyword evidence="2" id="KW-1185">Reference proteome</keyword>
<comment type="caution">
    <text evidence="1">The sequence shown here is derived from an EMBL/GenBank/DDBJ whole genome shotgun (WGS) entry which is preliminary data.</text>
</comment>
<evidence type="ECO:0000313" key="1">
    <source>
        <dbReference type="EMBL" id="KAG7300551.1"/>
    </source>
</evidence>
<dbReference type="Proteomes" id="UP000823941">
    <property type="component" value="Chromosome 21"/>
</dbReference>
<evidence type="ECO:0000313" key="2">
    <source>
        <dbReference type="Proteomes" id="UP000823941"/>
    </source>
</evidence>
<organism evidence="1 2">
    <name type="scientific">Plutella xylostella</name>
    <name type="common">Diamondback moth</name>
    <name type="synonym">Plutella maculipennis</name>
    <dbReference type="NCBI Taxonomy" id="51655"/>
    <lineage>
        <taxon>Eukaryota</taxon>
        <taxon>Metazoa</taxon>
        <taxon>Ecdysozoa</taxon>
        <taxon>Arthropoda</taxon>
        <taxon>Hexapoda</taxon>
        <taxon>Insecta</taxon>
        <taxon>Pterygota</taxon>
        <taxon>Neoptera</taxon>
        <taxon>Endopterygota</taxon>
        <taxon>Lepidoptera</taxon>
        <taxon>Glossata</taxon>
        <taxon>Ditrysia</taxon>
        <taxon>Yponomeutoidea</taxon>
        <taxon>Plutellidae</taxon>
        <taxon>Plutella</taxon>
    </lineage>
</organism>
<proteinExistence type="predicted"/>
<name>A0ABQ7Q5P2_PLUXY</name>
<protein>
    <submittedName>
        <fullName evidence="1">Uncharacterized protein</fullName>
    </submittedName>
</protein>
<gene>
    <name evidence="1" type="ORF">JYU34_016197</name>
</gene>
<sequence length="134" mass="14249">METIPKPSQPAFSDYLNVTPEVLLMIRALSDITVKYMPFVHSPLFTCHSCGCHSGARGGWRGGDCEVVTARLPLPAPPAASAAPAAPAPRFLPAVTSLLAARGDDVTFECPVHNLKETTVGTRSFYRSTAISGH</sequence>
<reference evidence="1 2" key="1">
    <citation type="submission" date="2021-06" db="EMBL/GenBank/DDBJ databases">
        <title>A haploid diamondback moth (Plutella xylostella L.) genome assembly resolves 31 chromosomes and identifies a diamide resistance mutation.</title>
        <authorList>
            <person name="Ward C.M."/>
            <person name="Perry K.D."/>
            <person name="Baker G."/>
            <person name="Powis K."/>
            <person name="Heckel D.G."/>
            <person name="Baxter S.W."/>
        </authorList>
    </citation>
    <scope>NUCLEOTIDE SEQUENCE [LARGE SCALE GENOMIC DNA]</scope>
    <source>
        <strain evidence="1 2">LV</strain>
        <tissue evidence="1">Single pupa</tissue>
    </source>
</reference>
<dbReference type="EMBL" id="JAHIBW010000021">
    <property type="protein sequence ID" value="KAG7300551.1"/>
    <property type="molecule type" value="Genomic_DNA"/>
</dbReference>